<dbReference type="GO" id="GO:0006935">
    <property type="term" value="P:chemotaxis"/>
    <property type="evidence" value="ECO:0007669"/>
    <property type="project" value="InterPro"/>
</dbReference>
<feature type="domain" description="Methyl-accepting transducer" evidence="5">
    <location>
        <begin position="273"/>
        <end position="516"/>
    </location>
</feature>
<protein>
    <recommendedName>
        <fullName evidence="9">Methyl-accepting chemotaxis protein</fullName>
    </recommendedName>
</protein>
<dbReference type="InterPro" id="IPR003660">
    <property type="entry name" value="HAMP_dom"/>
</dbReference>
<feature type="transmembrane region" description="Helical" evidence="4">
    <location>
        <begin position="12"/>
        <end position="33"/>
    </location>
</feature>
<evidence type="ECO:0000256" key="1">
    <source>
        <dbReference type="ARBA" id="ARBA00023224"/>
    </source>
</evidence>
<organism evidence="7 8">
    <name type="scientific">Pararhodospirillum oryzae</name>
    <dbReference type="NCBI Taxonomy" id="478448"/>
    <lineage>
        <taxon>Bacteria</taxon>
        <taxon>Pseudomonadati</taxon>
        <taxon>Pseudomonadota</taxon>
        <taxon>Alphaproteobacteria</taxon>
        <taxon>Rhodospirillales</taxon>
        <taxon>Rhodospirillaceae</taxon>
        <taxon>Pararhodospirillum</taxon>
    </lineage>
</organism>
<dbReference type="GO" id="GO:0007165">
    <property type="term" value="P:signal transduction"/>
    <property type="evidence" value="ECO:0007669"/>
    <property type="project" value="UniProtKB-KW"/>
</dbReference>
<dbReference type="InterPro" id="IPR004090">
    <property type="entry name" value="Chemotax_Me-accpt_rcpt"/>
</dbReference>
<dbReference type="PRINTS" id="PR00260">
    <property type="entry name" value="CHEMTRNSDUCR"/>
</dbReference>
<keyword evidence="4" id="KW-0472">Membrane</keyword>
<dbReference type="Pfam" id="PF00015">
    <property type="entry name" value="MCPsignal"/>
    <property type="match status" value="1"/>
</dbReference>
<proteinExistence type="inferred from homology"/>
<feature type="transmembrane region" description="Helical" evidence="4">
    <location>
        <begin position="76"/>
        <end position="98"/>
    </location>
</feature>
<dbReference type="PROSITE" id="PS50885">
    <property type="entry name" value="HAMP"/>
    <property type="match status" value="1"/>
</dbReference>
<gene>
    <name evidence="7" type="ORF">ROR02_21820</name>
</gene>
<feature type="domain" description="HAMP" evidence="6">
    <location>
        <begin position="95"/>
        <end position="148"/>
    </location>
</feature>
<evidence type="ECO:0000256" key="2">
    <source>
        <dbReference type="ARBA" id="ARBA00029447"/>
    </source>
</evidence>
<dbReference type="GO" id="GO:0004888">
    <property type="term" value="F:transmembrane signaling receptor activity"/>
    <property type="evidence" value="ECO:0007669"/>
    <property type="project" value="InterPro"/>
</dbReference>
<dbReference type="Gene3D" id="1.10.287.950">
    <property type="entry name" value="Methyl-accepting chemotaxis protein"/>
    <property type="match status" value="1"/>
</dbReference>
<dbReference type="EMBL" id="BJZO01000058">
    <property type="protein sequence ID" value="GEO82051.1"/>
    <property type="molecule type" value="Genomic_DNA"/>
</dbReference>
<evidence type="ECO:0000259" key="6">
    <source>
        <dbReference type="PROSITE" id="PS50885"/>
    </source>
</evidence>
<dbReference type="RefSeq" id="WP_147164063.1">
    <property type="nucleotide sequence ID" value="NZ_BJZO01000058.1"/>
</dbReference>
<dbReference type="Gene3D" id="3.30.450.20">
    <property type="entry name" value="PAS domain"/>
    <property type="match status" value="1"/>
</dbReference>
<dbReference type="PANTHER" id="PTHR32089:SF112">
    <property type="entry name" value="LYSOZYME-LIKE PROTEIN-RELATED"/>
    <property type="match status" value="1"/>
</dbReference>
<evidence type="ECO:0000256" key="3">
    <source>
        <dbReference type="PROSITE-ProRule" id="PRU00284"/>
    </source>
</evidence>
<comment type="caution">
    <text evidence="7">The sequence shown here is derived from an EMBL/GenBank/DDBJ whole genome shotgun (WGS) entry which is preliminary data.</text>
</comment>
<keyword evidence="4" id="KW-1133">Transmembrane helix</keyword>
<dbReference type="SUPFAM" id="SSF58104">
    <property type="entry name" value="Methyl-accepting chemotaxis protein (MCP) signaling domain"/>
    <property type="match status" value="1"/>
</dbReference>
<evidence type="ECO:0008006" key="9">
    <source>
        <dbReference type="Google" id="ProtNLM"/>
    </source>
</evidence>
<evidence type="ECO:0000259" key="5">
    <source>
        <dbReference type="PROSITE" id="PS50111"/>
    </source>
</evidence>
<evidence type="ECO:0000256" key="4">
    <source>
        <dbReference type="SAM" id="Phobius"/>
    </source>
</evidence>
<dbReference type="Gene3D" id="6.10.340.10">
    <property type="match status" value="1"/>
</dbReference>
<dbReference type="PANTHER" id="PTHR32089">
    <property type="entry name" value="METHYL-ACCEPTING CHEMOTAXIS PROTEIN MCPB"/>
    <property type="match status" value="1"/>
</dbReference>
<keyword evidence="4" id="KW-0812">Transmembrane</keyword>
<evidence type="ECO:0000313" key="8">
    <source>
        <dbReference type="Proteomes" id="UP000321567"/>
    </source>
</evidence>
<evidence type="ECO:0000313" key="7">
    <source>
        <dbReference type="EMBL" id="GEO82051.1"/>
    </source>
</evidence>
<accession>A0A512H9C8</accession>
<name>A0A512H9C8_9PROT</name>
<dbReference type="Proteomes" id="UP000321567">
    <property type="component" value="Unassembled WGS sequence"/>
</dbReference>
<sequence length="535" mass="55588">MTALVSKIRLSVNARVLLGFGVMVALTALVPVLSTLQGASVNTVLHAVSGSQGAGLDSSFVAQARQEVASNRLTGLALSAAGAAVALLAASLTAMGLFRSIRRLSDAVACLRAGDPSCPIPGVEERGALGDLARELAALQQEMARLIRQDQLMEILPTPVMVCEPDYTVSYLNDATRAVISRMDHPLARDPQAIIGVNPLSFHKDPAKIRAALADHGDLPYRVRFGMGGVTIAGEMRTVRDRKGALTGTVLSWKDITEDVARIAAFESSIKAAVDQIGQAAAEMDASAQAMAEQAERAQGEAATVAEAAEETAVNVETVAGASEQLSHSVTEIGHQVQETARISALAVEQTSQTDQRVRGLAEAAQRIGDVVTLISTIASQTNLLALNATIEAARAGERGKGFAVVAGEVKALATQTAKATEEIAAQVAAIQNETQEAVSAIQGIGSTIARLDDITAGIAGAITQQNAATHEIARAIDHAAQGTGLMSANIQGVSDNTRQTQAVARLVQEAAASVALQARTLDQRATDFLARLVV</sequence>
<comment type="similarity">
    <text evidence="2">Belongs to the methyl-accepting chemotaxis (MCP) protein family.</text>
</comment>
<dbReference type="SMART" id="SM00283">
    <property type="entry name" value="MA"/>
    <property type="match status" value="1"/>
</dbReference>
<dbReference type="InterPro" id="IPR004089">
    <property type="entry name" value="MCPsignal_dom"/>
</dbReference>
<dbReference type="OrthoDB" id="9797364at2"/>
<reference evidence="7 8" key="1">
    <citation type="submission" date="2019-07" db="EMBL/GenBank/DDBJ databases">
        <title>Whole genome shotgun sequence of Rhodospirillum oryzae NBRC 107573.</title>
        <authorList>
            <person name="Hosoyama A."/>
            <person name="Uohara A."/>
            <person name="Ohji S."/>
            <person name="Ichikawa N."/>
        </authorList>
    </citation>
    <scope>NUCLEOTIDE SEQUENCE [LARGE SCALE GENOMIC DNA]</scope>
    <source>
        <strain evidence="7 8">NBRC 107573</strain>
    </source>
</reference>
<keyword evidence="1 3" id="KW-0807">Transducer</keyword>
<dbReference type="PROSITE" id="PS50111">
    <property type="entry name" value="CHEMOTAXIS_TRANSDUC_2"/>
    <property type="match status" value="1"/>
</dbReference>
<dbReference type="AlphaFoldDB" id="A0A512H9C8"/>
<keyword evidence="8" id="KW-1185">Reference proteome</keyword>
<dbReference type="GO" id="GO:0016020">
    <property type="term" value="C:membrane"/>
    <property type="evidence" value="ECO:0007669"/>
    <property type="project" value="InterPro"/>
</dbReference>